<keyword evidence="1" id="KW-0472">Membrane</keyword>
<proteinExistence type="predicted"/>
<name>A0ABN3II48_9ACTN</name>
<evidence type="ECO:0000313" key="2">
    <source>
        <dbReference type="EMBL" id="GAA2405373.1"/>
    </source>
</evidence>
<evidence type="ECO:0008006" key="4">
    <source>
        <dbReference type="Google" id="ProtNLM"/>
    </source>
</evidence>
<sequence length="160" mass="16838">MIFLVPVVFLTALALVVFCLLRCFGIGLPGHRRWSGWRRAVVAAAYACAAVATASYSLGAMGLMTTVAVAQDGGADSAPFPYDHPCRKQLAPERAVDYEVRFLTLRTVCVMEDGTLREVADVPQRVRATAAASAASTAVLAGTATAATVLRRRLPAGGGR</sequence>
<keyword evidence="1" id="KW-1133">Transmembrane helix</keyword>
<keyword evidence="3" id="KW-1185">Reference proteome</keyword>
<accession>A0ABN3II48</accession>
<gene>
    <name evidence="2" type="ORF">GCM10010420_36350</name>
</gene>
<feature type="transmembrane region" description="Helical" evidence="1">
    <location>
        <begin position="41"/>
        <end position="59"/>
    </location>
</feature>
<dbReference type="EMBL" id="BAAATJ010000017">
    <property type="protein sequence ID" value="GAA2405373.1"/>
    <property type="molecule type" value="Genomic_DNA"/>
</dbReference>
<protein>
    <recommendedName>
        <fullName evidence="4">Integral membrane protein</fullName>
    </recommendedName>
</protein>
<dbReference type="RefSeq" id="WP_344632107.1">
    <property type="nucleotide sequence ID" value="NZ_BAAATJ010000017.1"/>
</dbReference>
<organism evidence="2 3">
    <name type="scientific">Streptomyces glaucosporus</name>
    <dbReference type="NCBI Taxonomy" id="284044"/>
    <lineage>
        <taxon>Bacteria</taxon>
        <taxon>Bacillati</taxon>
        <taxon>Actinomycetota</taxon>
        <taxon>Actinomycetes</taxon>
        <taxon>Kitasatosporales</taxon>
        <taxon>Streptomycetaceae</taxon>
        <taxon>Streptomyces</taxon>
    </lineage>
</organism>
<dbReference type="Proteomes" id="UP001500058">
    <property type="component" value="Unassembled WGS sequence"/>
</dbReference>
<comment type="caution">
    <text evidence="2">The sequence shown here is derived from an EMBL/GenBank/DDBJ whole genome shotgun (WGS) entry which is preliminary data.</text>
</comment>
<evidence type="ECO:0000313" key="3">
    <source>
        <dbReference type="Proteomes" id="UP001500058"/>
    </source>
</evidence>
<evidence type="ECO:0000256" key="1">
    <source>
        <dbReference type="SAM" id="Phobius"/>
    </source>
</evidence>
<keyword evidence="1" id="KW-0812">Transmembrane</keyword>
<reference evidence="2 3" key="1">
    <citation type="journal article" date="2019" name="Int. J. Syst. Evol. Microbiol.">
        <title>The Global Catalogue of Microorganisms (GCM) 10K type strain sequencing project: providing services to taxonomists for standard genome sequencing and annotation.</title>
        <authorList>
            <consortium name="The Broad Institute Genomics Platform"/>
            <consortium name="The Broad Institute Genome Sequencing Center for Infectious Disease"/>
            <person name="Wu L."/>
            <person name="Ma J."/>
        </authorList>
    </citation>
    <scope>NUCLEOTIDE SEQUENCE [LARGE SCALE GENOMIC DNA]</scope>
    <source>
        <strain evidence="2 3">JCM 6921</strain>
    </source>
</reference>